<proteinExistence type="predicted"/>
<evidence type="ECO:0000313" key="2">
    <source>
        <dbReference type="EMBL" id="TDR23479.1"/>
    </source>
</evidence>
<dbReference type="AlphaFoldDB" id="A0A4R6XXY1"/>
<organism evidence="2 3">
    <name type="scientific">Marinicella litoralis</name>
    <dbReference type="NCBI Taxonomy" id="644220"/>
    <lineage>
        <taxon>Bacteria</taxon>
        <taxon>Pseudomonadati</taxon>
        <taxon>Pseudomonadota</taxon>
        <taxon>Gammaproteobacteria</taxon>
        <taxon>Lysobacterales</taxon>
        <taxon>Marinicellaceae</taxon>
        <taxon>Marinicella</taxon>
    </lineage>
</organism>
<reference evidence="2 3" key="1">
    <citation type="submission" date="2019-03" db="EMBL/GenBank/DDBJ databases">
        <title>Genomic Encyclopedia of Type Strains, Phase IV (KMG-IV): sequencing the most valuable type-strain genomes for metagenomic binning, comparative biology and taxonomic classification.</title>
        <authorList>
            <person name="Goeker M."/>
        </authorList>
    </citation>
    <scope>NUCLEOTIDE SEQUENCE [LARGE SCALE GENOMIC DNA]</scope>
    <source>
        <strain evidence="2 3">DSM 25488</strain>
    </source>
</reference>
<name>A0A4R6XXY1_9GAMM</name>
<dbReference type="Proteomes" id="UP000295724">
    <property type="component" value="Unassembled WGS sequence"/>
</dbReference>
<keyword evidence="1" id="KW-0732">Signal</keyword>
<keyword evidence="3" id="KW-1185">Reference proteome</keyword>
<dbReference type="EMBL" id="SNZB01000001">
    <property type="protein sequence ID" value="TDR23479.1"/>
    <property type="molecule type" value="Genomic_DNA"/>
</dbReference>
<protein>
    <submittedName>
        <fullName evidence="2">Uncharacterized protein</fullName>
    </submittedName>
</protein>
<feature type="signal peptide" evidence="1">
    <location>
        <begin position="1"/>
        <end position="21"/>
    </location>
</feature>
<gene>
    <name evidence="2" type="ORF">C8D91_0341</name>
</gene>
<feature type="chain" id="PRO_5020479037" evidence="1">
    <location>
        <begin position="22"/>
        <end position="769"/>
    </location>
</feature>
<sequence length="769" mass="86226">MKKTTSIFFILGMVITQSSLASSYLFFGDPCVVSETNQQCMTVINTVNNSGKKTCLWRAAQNGKPLEIFHCQAASTINSSKNWTKTSVNYDVFEMKSHDSWPTQDPLGLEHAYNTGTLLDTDQLTAEYGKITAPNVCQISNPSEQCTTEIFANKLGKLNGCIWRKPTNGKPLEIFACNSVAIPNYSKNWTKTSSTPDDFVFMSHVGWPTQDPMGLNHAYSQGIVLDEMTIQANIVSTGPLPEITSVTAGCKHRYCLNIRGTDFAANASVIVRENRIGSAPSTFRDNLIYNRSFTTNEDKFVVPIVDMSRQAHFRNNGLCIRVNNNGDLSNEVCLTRPANIEPQPPLMGSPVLSYDSQQDVHADSYIVKGATNNVLKFFGNSWKKVPMNYTVTPNTILEFDFKSTHQEPEITGIGFILQGQNNMSFNRFWQIFGTDINHGNQSHRNYVNQSGFKSYRISIGEVFTGQISHIVFISDEDTRVGQSVIFQSPNLIEEVNNSGPSGWDYGLTTRNIRSYVDFNGDDQLFDFIDETDPSTRHYRIGIQNEAGFGHGFPGPNGLSYMPNGSSSPSTINWLSSSEGGYTVEMKTDQYTFDEVNYQPGRNMFTWFAFLDKNSDTNPHPMDTQVSLDVKYNEYNTGGSAGRMIVGMDLVLDGVWYEIEINTYMKQWQHYDREVVFSDFVGTNKKFININGRFFNAEVPLNSWYSLIIDWEYVLNWLIDNGHIPSGVRSSPTLKPSLKVAIENMSKSTSGTGSGVTHLQFKNLKVDAKR</sequence>
<accession>A0A4R6XXY1</accession>
<dbReference type="RefSeq" id="WP_099017882.1">
    <property type="nucleotide sequence ID" value="NZ_NIHB01000001.1"/>
</dbReference>
<evidence type="ECO:0000313" key="3">
    <source>
        <dbReference type="Proteomes" id="UP000295724"/>
    </source>
</evidence>
<evidence type="ECO:0000256" key="1">
    <source>
        <dbReference type="SAM" id="SignalP"/>
    </source>
</evidence>
<dbReference type="OrthoDB" id="221261at2"/>
<comment type="caution">
    <text evidence="2">The sequence shown here is derived from an EMBL/GenBank/DDBJ whole genome shotgun (WGS) entry which is preliminary data.</text>
</comment>